<dbReference type="FunFam" id="2.20.28.10:FF:000004">
    <property type="entry name" value="DNA replication licensing factor MCM7"/>
    <property type="match status" value="1"/>
</dbReference>
<evidence type="ECO:0000256" key="6">
    <source>
        <dbReference type="ARBA" id="ARBA00022840"/>
    </source>
</evidence>
<dbReference type="PROSITE" id="PS00847">
    <property type="entry name" value="MCM_1"/>
    <property type="match status" value="1"/>
</dbReference>
<keyword evidence="8 12" id="KW-0539">Nucleus</keyword>
<dbReference type="EMBL" id="WVUK01000056">
    <property type="protein sequence ID" value="KAF7492999.1"/>
    <property type="molecule type" value="Genomic_DNA"/>
</dbReference>
<keyword evidence="7 11" id="KW-0238">DNA-binding</keyword>
<dbReference type="EMBL" id="JXLN01002182">
    <property type="protein sequence ID" value="KPM02529.1"/>
    <property type="molecule type" value="Genomic_DNA"/>
</dbReference>
<dbReference type="InterPro" id="IPR033762">
    <property type="entry name" value="MCM_OB"/>
</dbReference>
<evidence type="ECO:0000256" key="3">
    <source>
        <dbReference type="ARBA" id="ARBA00022741"/>
    </source>
</evidence>
<dbReference type="PANTHER" id="PTHR11630">
    <property type="entry name" value="DNA REPLICATION LICENSING FACTOR MCM FAMILY MEMBER"/>
    <property type="match status" value="1"/>
</dbReference>
<dbReference type="InterPro" id="IPR012340">
    <property type="entry name" value="NA-bd_OB-fold"/>
</dbReference>
<protein>
    <recommendedName>
        <fullName evidence="12">DNA replication licensing factor MCM7</fullName>
        <ecNumber evidence="12">3.6.4.12</ecNumber>
    </recommendedName>
</protein>
<keyword evidence="2 12" id="KW-0235">DNA replication</keyword>
<dbReference type="AlphaFoldDB" id="A0A131ZVK6"/>
<keyword evidence="5 12" id="KW-0347">Helicase</keyword>
<gene>
    <name evidence="12" type="primary">MCM7</name>
    <name evidence="16" type="ORF">QR98_0009440</name>
    <name evidence="15" type="ORF">SSS_7500</name>
</gene>
<evidence type="ECO:0000256" key="4">
    <source>
        <dbReference type="ARBA" id="ARBA00022801"/>
    </source>
</evidence>
<dbReference type="Proteomes" id="UP000616769">
    <property type="component" value="Unassembled WGS sequence"/>
</dbReference>
<name>A0A131ZVK6_SARSC</name>
<feature type="region of interest" description="Disordered" evidence="13">
    <location>
        <begin position="102"/>
        <end position="127"/>
    </location>
</feature>
<dbReference type="Gene3D" id="3.40.50.300">
    <property type="entry name" value="P-loop containing nucleotide triphosphate hydrolases"/>
    <property type="match status" value="1"/>
</dbReference>
<dbReference type="SMART" id="SM00382">
    <property type="entry name" value="AAA"/>
    <property type="match status" value="1"/>
</dbReference>
<dbReference type="InterPro" id="IPR008050">
    <property type="entry name" value="MCM7"/>
</dbReference>
<keyword evidence="6 11" id="KW-0067">ATP-binding</keyword>
<dbReference type="EnsemblMetazoa" id="SSS_7500s_mrna">
    <property type="protein sequence ID" value="KAF7492999.1"/>
    <property type="gene ID" value="SSS_7500"/>
</dbReference>
<comment type="catalytic activity">
    <reaction evidence="10">
        <text>ATP + H2O = ADP + phosphate + H(+)</text>
        <dbReference type="Rhea" id="RHEA:13065"/>
        <dbReference type="ChEBI" id="CHEBI:15377"/>
        <dbReference type="ChEBI" id="CHEBI:15378"/>
        <dbReference type="ChEBI" id="CHEBI:30616"/>
        <dbReference type="ChEBI" id="CHEBI:43474"/>
        <dbReference type="ChEBI" id="CHEBI:456216"/>
        <dbReference type="EC" id="3.6.4.12"/>
    </reaction>
    <physiologicalReaction direction="left-to-right" evidence="10">
        <dbReference type="Rhea" id="RHEA:13066"/>
    </physiologicalReaction>
</comment>
<dbReference type="InterPro" id="IPR027417">
    <property type="entry name" value="P-loop_NTPase"/>
</dbReference>
<dbReference type="Pfam" id="PF14551">
    <property type="entry name" value="MCM_N"/>
    <property type="match status" value="1"/>
</dbReference>
<dbReference type="PANTHER" id="PTHR11630:SF26">
    <property type="entry name" value="DNA REPLICATION LICENSING FACTOR MCM7"/>
    <property type="match status" value="1"/>
</dbReference>
<keyword evidence="4 12" id="KW-0378">Hydrolase</keyword>
<dbReference type="GO" id="GO:0006270">
    <property type="term" value="P:DNA replication initiation"/>
    <property type="evidence" value="ECO:0007669"/>
    <property type="project" value="InterPro"/>
</dbReference>
<evidence type="ECO:0000256" key="2">
    <source>
        <dbReference type="ARBA" id="ARBA00022705"/>
    </source>
</evidence>
<evidence type="ECO:0000256" key="9">
    <source>
        <dbReference type="ARBA" id="ARBA00023306"/>
    </source>
</evidence>
<evidence type="ECO:0000259" key="14">
    <source>
        <dbReference type="PROSITE" id="PS50051"/>
    </source>
</evidence>
<dbReference type="InterPro" id="IPR018525">
    <property type="entry name" value="MCM_CS"/>
</dbReference>
<dbReference type="Gene3D" id="2.40.50.140">
    <property type="entry name" value="Nucleic acid-binding proteins"/>
    <property type="match status" value="1"/>
</dbReference>
<evidence type="ECO:0000256" key="1">
    <source>
        <dbReference type="ARBA" id="ARBA00004123"/>
    </source>
</evidence>
<dbReference type="InterPro" id="IPR031327">
    <property type="entry name" value="MCM"/>
</dbReference>
<dbReference type="EC" id="3.6.4.12" evidence="12"/>
<dbReference type="PROSITE" id="PS50051">
    <property type="entry name" value="MCM_2"/>
    <property type="match status" value="1"/>
</dbReference>
<dbReference type="Pfam" id="PF00493">
    <property type="entry name" value="MCM"/>
    <property type="match status" value="1"/>
</dbReference>
<keyword evidence="18" id="KW-1185">Reference proteome</keyword>
<dbReference type="Pfam" id="PF17855">
    <property type="entry name" value="MCM_lid"/>
    <property type="match status" value="1"/>
</dbReference>
<comment type="similarity">
    <text evidence="11">Belongs to the MCM family.</text>
</comment>
<dbReference type="VEuPathDB" id="VectorBase:SSCA002372"/>
<sequence>MIIRDYEKDKETIRKILLDSSYTDRLIKISDRDEVLLCIDLDDVQKLDPDLCDAIVANTKRYQQLFCQVLDEILPDFRVRENIIKDTLDVFIEHRIMTEMKNRQEREPQTSGGDVEMNAVGSQRSESRYPPELMRRYEFYFKPPTTQKPIPVRQVRGKDIGHLVTINGVVTRCAEVKPLMVVATYTCDSCASETYQPIGSQSFMPLERCTSEDCKANKTSGRLSLQSRGSKFVKFQEIRVQEHSRDVPVGNIPRSITVICRGEMTRKTFPGDHVNISGIFLPINRSGFRQMVAGLIADTYIEAHKITVTNKTLEEIDYEMSDEEFIKMIENENITINRLATSIAPEIYGHLDLKKALLLLLVGGVDQNSSGMKIRGAINICLMGDPGVAKSQLLGFIDRVATRSVYTNGRGSSGVGLTAAIMKDTITGEFVLEGGALVLADQGICCIDEFDKMLDGDRTAIHEVMEQQTISIAKAGIMTTLNARVSILAAANPVYGRYNTKKSVEHNVQLPAALLSRFDLLWLITDQPNKDNDYKLAQHIGYVHQHCSEPKLDFEPLPIKVMRRFIQIAKQFNPIIPPELTDDIVSAYIDMRNVARNDKNMTFTSPRTLLAILRLSTALARIRFSNVVDRVDIREAMRLIAASKASIQEQEDQPSVSKASKIFQIISEMADNRRVELAMAIDRCSVLGYTNEEIESAIEEFEENNMWHISYDKGTIIFV</sequence>
<dbReference type="OrthoDB" id="3207464at2759"/>
<evidence type="ECO:0000256" key="11">
    <source>
        <dbReference type="RuleBase" id="RU004070"/>
    </source>
</evidence>
<evidence type="ECO:0000313" key="16">
    <source>
        <dbReference type="EMBL" id="KPM02529.1"/>
    </source>
</evidence>
<reference evidence="18" key="2">
    <citation type="journal article" date="2020" name="PLoS Negl. Trop. Dis.">
        <title>High-quality nuclear genome for Sarcoptes scabiei-A critical resource for a neglected parasite.</title>
        <authorList>
            <person name="Korhonen P.K."/>
            <person name="Gasser R.B."/>
            <person name="Ma G."/>
            <person name="Wang T."/>
            <person name="Stroehlein A.J."/>
            <person name="Young N.D."/>
            <person name="Ang C.S."/>
            <person name="Fernando D.D."/>
            <person name="Lu H.C."/>
            <person name="Taylor S."/>
            <person name="Reynolds S.L."/>
            <person name="Mofiz E."/>
            <person name="Najaraj S.H."/>
            <person name="Gowda H."/>
            <person name="Madugundu A."/>
            <person name="Renuse S."/>
            <person name="Holt D."/>
            <person name="Pandey A."/>
            <person name="Papenfuss A.T."/>
            <person name="Fischer K."/>
        </authorList>
    </citation>
    <scope>NUCLEOTIDE SEQUENCE [LARGE SCALE GENOMIC DNA]</scope>
</reference>
<dbReference type="Proteomes" id="UP000070412">
    <property type="component" value="Unassembled WGS sequence"/>
</dbReference>
<reference evidence="16 19" key="1">
    <citation type="journal article" date="2015" name="Parasit. Vectors">
        <title>Draft genome of the scabies mite.</title>
        <authorList>
            <person name="Rider S.D.Jr."/>
            <person name="Morgan M.S."/>
            <person name="Arlian L.G."/>
        </authorList>
    </citation>
    <scope>NUCLEOTIDE SEQUENCE [LARGE SCALE GENOMIC DNA]</scope>
    <source>
        <strain evidence="16">Arlian Lab</strain>
    </source>
</reference>
<dbReference type="PRINTS" id="PR01657">
    <property type="entry name" value="MCMFAMILY"/>
</dbReference>
<keyword evidence="9 12" id="KW-0131">Cell cycle</keyword>
<evidence type="ECO:0000313" key="17">
    <source>
        <dbReference type="EnsemblMetazoa" id="KAF7492999.1"/>
    </source>
</evidence>
<dbReference type="Gene3D" id="2.20.28.10">
    <property type="match status" value="1"/>
</dbReference>
<comment type="function">
    <text evidence="12">Acts as component of the MCM2-7 complex (MCM complex) which is the replicative helicase essential for 'once per cell cycle' DNA replication initiation and elongation in eukaryotic cells. The active ATPase sites in the MCM2-7 ring are formed through the interaction surfaces of two neighboring subunits such that a critical structure of a conserved arginine finger motif is provided in trans relative to the ATP-binding site of the Walker A box of the adjacent subunit. The six ATPase active sites, however, are likely to contribute differentially to the complex helicase activity.</text>
</comment>
<dbReference type="GO" id="GO:0005634">
    <property type="term" value="C:nucleus"/>
    <property type="evidence" value="ECO:0007669"/>
    <property type="project" value="UniProtKB-SubCell"/>
</dbReference>
<dbReference type="GO" id="GO:0005524">
    <property type="term" value="F:ATP binding"/>
    <property type="evidence" value="ECO:0007669"/>
    <property type="project" value="UniProtKB-KW"/>
</dbReference>
<dbReference type="FunFam" id="3.40.50.300:FF:000288">
    <property type="entry name" value="DNA replication licensing factor MCM7"/>
    <property type="match status" value="1"/>
</dbReference>
<dbReference type="GO" id="GO:0017116">
    <property type="term" value="F:single-stranded DNA helicase activity"/>
    <property type="evidence" value="ECO:0007669"/>
    <property type="project" value="TreeGrafter"/>
</dbReference>
<dbReference type="GO" id="GO:0000727">
    <property type="term" value="P:double-strand break repair via break-induced replication"/>
    <property type="evidence" value="ECO:0007669"/>
    <property type="project" value="TreeGrafter"/>
</dbReference>
<evidence type="ECO:0000256" key="7">
    <source>
        <dbReference type="ARBA" id="ARBA00023125"/>
    </source>
</evidence>
<feature type="domain" description="MCM C-terminal AAA(+) ATPase" evidence="14">
    <location>
        <begin position="335"/>
        <end position="540"/>
    </location>
</feature>
<evidence type="ECO:0000256" key="12">
    <source>
        <dbReference type="RuleBase" id="RU365012"/>
    </source>
</evidence>
<dbReference type="GO" id="GO:0006271">
    <property type="term" value="P:DNA strand elongation involved in DNA replication"/>
    <property type="evidence" value="ECO:0007669"/>
    <property type="project" value="TreeGrafter"/>
</dbReference>
<evidence type="ECO:0000256" key="13">
    <source>
        <dbReference type="SAM" id="MobiDB-lite"/>
    </source>
</evidence>
<accession>A0A131ZVK6</accession>
<proteinExistence type="inferred from homology"/>
<dbReference type="OMA" id="AQHVTYV"/>
<evidence type="ECO:0000256" key="5">
    <source>
        <dbReference type="ARBA" id="ARBA00022806"/>
    </source>
</evidence>
<keyword evidence="3 11" id="KW-0547">Nucleotide-binding</keyword>
<comment type="subcellular location">
    <subcellularLocation>
        <location evidence="1 12">Nucleus</location>
    </subcellularLocation>
</comment>
<evidence type="ECO:0000313" key="15">
    <source>
        <dbReference type="EMBL" id="KAF7492999.1"/>
    </source>
</evidence>
<dbReference type="InterPro" id="IPR003593">
    <property type="entry name" value="AAA+_ATPase"/>
</dbReference>
<dbReference type="GO" id="GO:0016787">
    <property type="term" value="F:hydrolase activity"/>
    <property type="evidence" value="ECO:0007669"/>
    <property type="project" value="UniProtKB-KW"/>
</dbReference>
<dbReference type="SUPFAM" id="SSF52540">
    <property type="entry name" value="P-loop containing nucleoside triphosphate hydrolases"/>
    <property type="match status" value="1"/>
</dbReference>
<dbReference type="InterPro" id="IPR001208">
    <property type="entry name" value="MCM_dom"/>
</dbReference>
<dbReference type="GO" id="GO:0003697">
    <property type="term" value="F:single-stranded DNA binding"/>
    <property type="evidence" value="ECO:0007669"/>
    <property type="project" value="TreeGrafter"/>
</dbReference>
<reference evidence="15" key="3">
    <citation type="submission" date="2020-01" db="EMBL/GenBank/DDBJ databases">
        <authorList>
            <person name="Korhonen P.K.K."/>
            <person name="Guangxu M.G."/>
            <person name="Wang T.W."/>
            <person name="Stroehlein A.J.S."/>
            <person name="Young N.D."/>
            <person name="Ang C.-S.A."/>
            <person name="Fernando D.W.F."/>
            <person name="Lu H.L."/>
            <person name="Taylor S.T."/>
            <person name="Ehtesham M.E.M."/>
            <person name="Najaraj S.H.N."/>
            <person name="Harsha G.H.G."/>
            <person name="Madugundu A.M."/>
            <person name="Renuse S.R."/>
            <person name="Holt D.H."/>
            <person name="Pandey A.P."/>
            <person name="Papenfuss A.P."/>
            <person name="Gasser R.B.G."/>
            <person name="Fischer K.F."/>
        </authorList>
    </citation>
    <scope>NUCLEOTIDE SEQUENCE</scope>
    <source>
        <strain evidence="15">SSS_KF_BRIS2020</strain>
    </source>
</reference>
<dbReference type="SMART" id="SM00350">
    <property type="entry name" value="MCM"/>
    <property type="match status" value="1"/>
</dbReference>
<evidence type="ECO:0000313" key="18">
    <source>
        <dbReference type="Proteomes" id="UP000070412"/>
    </source>
</evidence>
<dbReference type="InterPro" id="IPR041562">
    <property type="entry name" value="MCM_lid"/>
</dbReference>
<dbReference type="InterPro" id="IPR027925">
    <property type="entry name" value="MCM_N"/>
</dbReference>
<dbReference type="Pfam" id="PF17207">
    <property type="entry name" value="MCM_OB"/>
    <property type="match status" value="1"/>
</dbReference>
<dbReference type="PRINTS" id="PR01663">
    <property type="entry name" value="MCMPROTEIN7"/>
</dbReference>
<dbReference type="GO" id="GO:0042555">
    <property type="term" value="C:MCM complex"/>
    <property type="evidence" value="ECO:0007669"/>
    <property type="project" value="InterPro"/>
</dbReference>
<dbReference type="Gene3D" id="3.30.1640.10">
    <property type="entry name" value="mini-chromosome maintenance (MCM) complex, chain A, domain 1"/>
    <property type="match status" value="1"/>
</dbReference>
<evidence type="ECO:0000256" key="8">
    <source>
        <dbReference type="ARBA" id="ARBA00023242"/>
    </source>
</evidence>
<dbReference type="SUPFAM" id="SSF50249">
    <property type="entry name" value="Nucleic acid-binding proteins"/>
    <property type="match status" value="1"/>
</dbReference>
<evidence type="ECO:0000313" key="19">
    <source>
        <dbReference type="Proteomes" id="UP000616769"/>
    </source>
</evidence>
<organism evidence="16 19">
    <name type="scientific">Sarcoptes scabiei</name>
    <name type="common">Itch mite</name>
    <name type="synonym">Acarus scabiei</name>
    <dbReference type="NCBI Taxonomy" id="52283"/>
    <lineage>
        <taxon>Eukaryota</taxon>
        <taxon>Metazoa</taxon>
        <taxon>Ecdysozoa</taxon>
        <taxon>Arthropoda</taxon>
        <taxon>Chelicerata</taxon>
        <taxon>Arachnida</taxon>
        <taxon>Acari</taxon>
        <taxon>Acariformes</taxon>
        <taxon>Sarcoptiformes</taxon>
        <taxon>Astigmata</taxon>
        <taxon>Psoroptidia</taxon>
        <taxon>Sarcoptoidea</taxon>
        <taxon>Sarcoptidae</taxon>
        <taxon>Sarcoptinae</taxon>
        <taxon>Sarcoptes</taxon>
    </lineage>
</organism>
<reference evidence="17" key="4">
    <citation type="submission" date="2022-06" db="UniProtKB">
        <authorList>
            <consortium name="EnsemblMetazoa"/>
        </authorList>
    </citation>
    <scope>IDENTIFICATION</scope>
</reference>
<evidence type="ECO:0000256" key="10">
    <source>
        <dbReference type="ARBA" id="ARBA00048432"/>
    </source>
</evidence>